<proteinExistence type="predicted"/>
<dbReference type="AlphaFoldDB" id="A0A8T2CBB1"/>
<comment type="caution">
    <text evidence="1">The sequence shown here is derived from an EMBL/GenBank/DDBJ whole genome shotgun (WGS) entry which is preliminary data.</text>
</comment>
<dbReference type="Proteomes" id="UP000694251">
    <property type="component" value="Chromosome 6"/>
</dbReference>
<gene>
    <name evidence="1" type="ORF">ISN44_As06g009490</name>
</gene>
<sequence>MASETVITSDSTSLLNVNMTNVTKLTSSNFLMWRRQVQALLNGYDLTGYIDGSIVVPPATITANGAVTVNPAFKHWQRQDQLIYSALLGAISISVQPILSRTTTSAEIWTKLMDTYAKPSWSHIQQLRQQIKQWKKDTKSIDEFFQGLVMRFDQLALLGKPMESEEQMEVIVEGLSDDYKQ</sequence>
<protein>
    <submittedName>
        <fullName evidence="1">Retrotransposon Copia-like N-terminal</fullName>
    </submittedName>
</protein>
<dbReference type="Pfam" id="PF14223">
    <property type="entry name" value="Retrotran_gag_2"/>
    <property type="match status" value="1"/>
</dbReference>
<dbReference type="EMBL" id="JAEFBJ010000006">
    <property type="protein sequence ID" value="KAG7596499.1"/>
    <property type="molecule type" value="Genomic_DNA"/>
</dbReference>
<reference evidence="1 2" key="1">
    <citation type="submission" date="2020-12" db="EMBL/GenBank/DDBJ databases">
        <title>Concerted genomic and epigenomic changes stabilize Arabidopsis allopolyploids.</title>
        <authorList>
            <person name="Chen Z."/>
        </authorList>
    </citation>
    <scope>NUCLEOTIDE SEQUENCE [LARGE SCALE GENOMIC DNA]</scope>
    <source>
        <strain evidence="1">As9502</strain>
        <tissue evidence="1">Leaf</tissue>
    </source>
</reference>
<dbReference type="PANTHER" id="PTHR47481:SF22">
    <property type="entry name" value="RETROTRANSPOSON GAG DOMAIN-CONTAINING PROTEIN"/>
    <property type="match status" value="1"/>
</dbReference>
<keyword evidence="2" id="KW-1185">Reference proteome</keyword>
<organism evidence="1 2">
    <name type="scientific">Arabidopsis suecica</name>
    <name type="common">Swedish thale-cress</name>
    <name type="synonym">Cardaminopsis suecica</name>
    <dbReference type="NCBI Taxonomy" id="45249"/>
    <lineage>
        <taxon>Eukaryota</taxon>
        <taxon>Viridiplantae</taxon>
        <taxon>Streptophyta</taxon>
        <taxon>Embryophyta</taxon>
        <taxon>Tracheophyta</taxon>
        <taxon>Spermatophyta</taxon>
        <taxon>Magnoliopsida</taxon>
        <taxon>eudicotyledons</taxon>
        <taxon>Gunneridae</taxon>
        <taxon>Pentapetalae</taxon>
        <taxon>rosids</taxon>
        <taxon>malvids</taxon>
        <taxon>Brassicales</taxon>
        <taxon>Brassicaceae</taxon>
        <taxon>Camelineae</taxon>
        <taxon>Arabidopsis</taxon>
    </lineage>
</organism>
<name>A0A8T2CBB1_ARASU</name>
<accession>A0A8T2CBB1</accession>
<evidence type="ECO:0000313" key="1">
    <source>
        <dbReference type="EMBL" id="KAG7596499.1"/>
    </source>
</evidence>
<evidence type="ECO:0000313" key="2">
    <source>
        <dbReference type="Proteomes" id="UP000694251"/>
    </source>
</evidence>
<dbReference type="PANTHER" id="PTHR47481">
    <property type="match status" value="1"/>
</dbReference>
<dbReference type="OrthoDB" id="1912561at2759"/>